<feature type="region of interest" description="Disordered" evidence="1">
    <location>
        <begin position="76"/>
        <end position="103"/>
    </location>
</feature>
<dbReference type="PANTHER" id="PTHR12091">
    <property type="entry name" value="MELANIN-CONCENTRATING HORMONE"/>
    <property type="match status" value="1"/>
</dbReference>
<dbReference type="GO" id="GO:0007268">
    <property type="term" value="P:chemical synaptic transmission"/>
    <property type="evidence" value="ECO:0007669"/>
    <property type="project" value="InterPro"/>
</dbReference>
<dbReference type="InterPro" id="IPR005456">
    <property type="entry name" value="Prepro-melanin_conc_hormone"/>
</dbReference>
<accession>A0A2D0T2Q5</accession>
<dbReference type="STRING" id="7998.ENSIPUP00000035983"/>
<gene>
    <name evidence="3" type="primary">pmch</name>
</gene>
<dbReference type="Proteomes" id="UP000221080">
    <property type="component" value="Chromosome 19"/>
</dbReference>
<dbReference type="KEGG" id="ipu:108279450"/>
<evidence type="ECO:0000313" key="3">
    <source>
        <dbReference type="RefSeq" id="XP_017349198.2"/>
    </source>
</evidence>
<protein>
    <submittedName>
        <fullName evidence="3">Pro-MCH</fullName>
    </submittedName>
</protein>
<evidence type="ECO:0000313" key="2">
    <source>
        <dbReference type="Proteomes" id="UP000221080"/>
    </source>
</evidence>
<name>A0A2D0T2Q5_ICTPU</name>
<organism evidence="2 3">
    <name type="scientific">Ictalurus punctatus</name>
    <name type="common">Channel catfish</name>
    <name type="synonym">Silurus punctatus</name>
    <dbReference type="NCBI Taxonomy" id="7998"/>
    <lineage>
        <taxon>Eukaryota</taxon>
        <taxon>Metazoa</taxon>
        <taxon>Chordata</taxon>
        <taxon>Craniata</taxon>
        <taxon>Vertebrata</taxon>
        <taxon>Euteleostomi</taxon>
        <taxon>Actinopterygii</taxon>
        <taxon>Neopterygii</taxon>
        <taxon>Teleostei</taxon>
        <taxon>Ostariophysi</taxon>
        <taxon>Siluriformes</taxon>
        <taxon>Ictaluridae</taxon>
        <taxon>Ictalurus</taxon>
    </lineage>
</organism>
<proteinExistence type="predicted"/>
<dbReference type="PRINTS" id="PR01641">
    <property type="entry name" value="PROMCHFAMILY"/>
</dbReference>
<dbReference type="GO" id="GO:0030354">
    <property type="term" value="F:melanin-concentrating hormone activity"/>
    <property type="evidence" value="ECO:0007669"/>
    <property type="project" value="InterPro"/>
</dbReference>
<dbReference type="CTD" id="5367"/>
<keyword evidence="2" id="KW-1185">Reference proteome</keyword>
<reference evidence="2" key="1">
    <citation type="journal article" date="2016" name="Nat. Commun.">
        <title>The channel catfish genome sequence provides insights into the evolution of scale formation in teleosts.</title>
        <authorList>
            <person name="Liu Z."/>
            <person name="Liu S."/>
            <person name="Yao J."/>
            <person name="Bao L."/>
            <person name="Zhang J."/>
            <person name="Li Y."/>
            <person name="Jiang C."/>
            <person name="Sun L."/>
            <person name="Wang R."/>
            <person name="Zhang Y."/>
            <person name="Zhou T."/>
            <person name="Zeng Q."/>
            <person name="Fu Q."/>
            <person name="Gao S."/>
            <person name="Li N."/>
            <person name="Koren S."/>
            <person name="Jiang Y."/>
            <person name="Zimin A."/>
            <person name="Xu P."/>
            <person name="Phillippy A.M."/>
            <person name="Geng X."/>
            <person name="Song L."/>
            <person name="Sun F."/>
            <person name="Li C."/>
            <person name="Wang X."/>
            <person name="Chen A."/>
            <person name="Jin Y."/>
            <person name="Yuan Z."/>
            <person name="Yang Y."/>
            <person name="Tan S."/>
            <person name="Peatman E."/>
            <person name="Lu J."/>
            <person name="Qin Z."/>
            <person name="Dunham R."/>
            <person name="Li Z."/>
            <person name="Sonstegard T."/>
            <person name="Feng J."/>
            <person name="Danzmann R.G."/>
            <person name="Schroeder S."/>
            <person name="Scheffler B."/>
            <person name="Duke M.V."/>
            <person name="Ballard L."/>
            <person name="Kucuktas H."/>
            <person name="Kaltenboeck L."/>
            <person name="Liu H."/>
            <person name="Armbruster J."/>
            <person name="Xie Y."/>
            <person name="Kirby M.L."/>
            <person name="Tian Y."/>
            <person name="Flanagan M.E."/>
            <person name="Mu W."/>
            <person name="Waldbieser G.C."/>
        </authorList>
    </citation>
    <scope>NUCLEOTIDE SEQUENCE [LARGE SCALE GENOMIC DNA]</scope>
    <source>
        <strain evidence="2">SDA103</strain>
    </source>
</reference>
<dbReference type="RefSeq" id="XP_017349198.2">
    <property type="nucleotide sequence ID" value="XM_017493709.3"/>
</dbReference>
<dbReference type="Pfam" id="PF05824">
    <property type="entry name" value="Pro-MCH"/>
    <property type="match status" value="1"/>
</dbReference>
<sequence length="199" mass="21850">MTNRFSLISLRPIKDGGVASTGLCGVEQIWCGSCEENQEPPVIMLNSSSLVFALALLLNSFVHSATLASPASRIEDDTASQDGFRSTMDEDASNLAGPDDFSSRRFPLTEGRLADEDGTKRIFILSDLGSKGASRSDASSGFGRAFPVRSPWRIDWALAATQKDEWHNADDLIPMAKRNTDNKMLRCMIGRVYRPCWQA</sequence>
<dbReference type="OrthoDB" id="8639774at2759"/>
<evidence type="ECO:0000256" key="1">
    <source>
        <dbReference type="SAM" id="MobiDB-lite"/>
    </source>
</evidence>
<dbReference type="GO" id="GO:0045202">
    <property type="term" value="C:synapse"/>
    <property type="evidence" value="ECO:0007669"/>
    <property type="project" value="GOC"/>
</dbReference>
<dbReference type="GO" id="GO:0031777">
    <property type="term" value="F:type 1 melanin-concentrating hormone receptor binding"/>
    <property type="evidence" value="ECO:0007669"/>
    <property type="project" value="TreeGrafter"/>
</dbReference>
<reference evidence="3" key="2">
    <citation type="submission" date="2025-08" db="UniProtKB">
        <authorList>
            <consortium name="RefSeq"/>
        </authorList>
    </citation>
    <scope>IDENTIFICATION</scope>
    <source>
        <tissue evidence="3">Blood</tissue>
    </source>
</reference>
<dbReference type="AlphaFoldDB" id="A0A2D0T2Q5"/>
<dbReference type="GeneID" id="108279450"/>
<dbReference type="PANTHER" id="PTHR12091:SF2">
    <property type="entry name" value="PRO-MCH PRECURSOR"/>
    <property type="match status" value="1"/>
</dbReference>